<comment type="caution">
    <text evidence="1">The sequence shown here is derived from an EMBL/GenBank/DDBJ whole genome shotgun (WGS) entry which is preliminary data.</text>
</comment>
<name>A0A2J8XDU1_PONAB</name>
<dbReference type="EMBL" id="NDHI03003367">
    <property type="protein sequence ID" value="PNJ80166.1"/>
    <property type="molecule type" value="Genomic_DNA"/>
</dbReference>
<protein>
    <submittedName>
        <fullName evidence="1">T0008520 isoform 2</fullName>
    </submittedName>
</protein>
<organism evidence="1">
    <name type="scientific">Pongo abelii</name>
    <name type="common">Sumatran orangutan</name>
    <name type="synonym">Pongo pygmaeus abelii</name>
    <dbReference type="NCBI Taxonomy" id="9601"/>
    <lineage>
        <taxon>Eukaryota</taxon>
        <taxon>Metazoa</taxon>
        <taxon>Chordata</taxon>
        <taxon>Craniata</taxon>
        <taxon>Vertebrata</taxon>
        <taxon>Euteleostomi</taxon>
        <taxon>Mammalia</taxon>
        <taxon>Eutheria</taxon>
        <taxon>Euarchontoglires</taxon>
        <taxon>Primates</taxon>
        <taxon>Haplorrhini</taxon>
        <taxon>Catarrhini</taxon>
        <taxon>Hominidae</taxon>
        <taxon>Pongo</taxon>
    </lineage>
</organism>
<dbReference type="AlphaFoldDB" id="A0A2J8XDU1"/>
<gene>
    <name evidence="1" type="ORF">CR201_G0002581</name>
</gene>
<proteinExistence type="predicted"/>
<sequence>MDSLAAGELNASHQPWVPEFVAYWRKTHQDIYCWEH</sequence>
<reference evidence="1" key="1">
    <citation type="submission" date="2017-12" db="EMBL/GenBank/DDBJ databases">
        <title>High-resolution comparative analysis of great ape genomes.</title>
        <authorList>
            <person name="Pollen A."/>
            <person name="Hastie A."/>
            <person name="Hormozdiari F."/>
            <person name="Dougherty M."/>
            <person name="Liu R."/>
            <person name="Chaisson M."/>
            <person name="Hoppe E."/>
            <person name="Hill C."/>
            <person name="Pang A."/>
            <person name="Hillier L."/>
            <person name="Baker C."/>
            <person name="Armstrong J."/>
            <person name="Shendure J."/>
            <person name="Paten B."/>
            <person name="Wilson R."/>
            <person name="Chao H."/>
            <person name="Schneider V."/>
            <person name="Ventura M."/>
            <person name="Kronenberg Z."/>
            <person name="Murali S."/>
            <person name="Gordon D."/>
            <person name="Cantsilieris S."/>
            <person name="Munson K."/>
            <person name="Nelson B."/>
            <person name="Raja A."/>
            <person name="Underwood J."/>
            <person name="Diekhans M."/>
            <person name="Fiddes I."/>
            <person name="Haussler D."/>
            <person name="Eichler E."/>
        </authorList>
    </citation>
    <scope>NUCLEOTIDE SEQUENCE [LARGE SCALE GENOMIC DNA]</scope>
    <source>
        <strain evidence="1">Susie</strain>
    </source>
</reference>
<accession>A0A2J8XDU1</accession>
<evidence type="ECO:0000313" key="1">
    <source>
        <dbReference type="EMBL" id="PNJ80166.1"/>
    </source>
</evidence>